<dbReference type="SUPFAM" id="SSF56112">
    <property type="entry name" value="Protein kinase-like (PK-like)"/>
    <property type="match status" value="1"/>
</dbReference>
<keyword evidence="10 17" id="KW-0547">Nucleotide-binding</keyword>
<evidence type="ECO:0000256" key="13">
    <source>
        <dbReference type="ARBA" id="ARBA00022989"/>
    </source>
</evidence>
<dbReference type="FunFam" id="3.30.200.20:FF:000168">
    <property type="entry name" value="L-type lectin-domain containing receptor kinase IX.1"/>
    <property type="match status" value="1"/>
</dbReference>
<comment type="caution">
    <text evidence="22">The sequence shown here is derived from an EMBL/GenBank/DDBJ whole genome shotgun (WGS) entry which is preliminary data.</text>
</comment>
<dbReference type="PANTHER" id="PTHR27007">
    <property type="match status" value="1"/>
</dbReference>
<dbReference type="Gramene" id="TVU49209">
    <property type="protein sequence ID" value="TVU49209"/>
    <property type="gene ID" value="EJB05_00507"/>
</dbReference>
<proteinExistence type="inferred from homology"/>
<keyword evidence="11" id="KW-0418">Kinase</keyword>
<dbReference type="InterPro" id="IPR002902">
    <property type="entry name" value="GNK2"/>
</dbReference>
<keyword evidence="15" id="KW-0675">Receptor</keyword>
<evidence type="ECO:0000313" key="22">
    <source>
        <dbReference type="EMBL" id="TVU49209.1"/>
    </source>
</evidence>
<accession>A0A5J9WLY6</accession>
<evidence type="ECO:0000256" key="8">
    <source>
        <dbReference type="ARBA" id="ARBA00022729"/>
    </source>
</evidence>
<dbReference type="InterPro" id="IPR017441">
    <property type="entry name" value="Protein_kinase_ATP_BS"/>
</dbReference>
<organism evidence="22 23">
    <name type="scientific">Eragrostis curvula</name>
    <name type="common">weeping love grass</name>
    <dbReference type="NCBI Taxonomy" id="38414"/>
    <lineage>
        <taxon>Eukaryota</taxon>
        <taxon>Viridiplantae</taxon>
        <taxon>Streptophyta</taxon>
        <taxon>Embryophyta</taxon>
        <taxon>Tracheophyta</taxon>
        <taxon>Spermatophyta</taxon>
        <taxon>Magnoliopsida</taxon>
        <taxon>Liliopsida</taxon>
        <taxon>Poales</taxon>
        <taxon>Poaceae</taxon>
        <taxon>PACMAD clade</taxon>
        <taxon>Chloridoideae</taxon>
        <taxon>Eragrostideae</taxon>
        <taxon>Eragrostidinae</taxon>
        <taxon>Eragrostis</taxon>
    </lineage>
</organism>
<evidence type="ECO:0008006" key="24">
    <source>
        <dbReference type="Google" id="ProtNLM"/>
    </source>
</evidence>
<name>A0A5J9WLY6_9POAL</name>
<dbReference type="GO" id="GO:0002229">
    <property type="term" value="P:defense response to oomycetes"/>
    <property type="evidence" value="ECO:0007669"/>
    <property type="project" value="UniProtKB-ARBA"/>
</dbReference>
<dbReference type="InterPro" id="IPR008271">
    <property type="entry name" value="Ser/Thr_kinase_AS"/>
</dbReference>
<evidence type="ECO:0000256" key="9">
    <source>
        <dbReference type="ARBA" id="ARBA00022737"/>
    </source>
</evidence>
<evidence type="ECO:0000259" key="20">
    <source>
        <dbReference type="PROSITE" id="PS50011"/>
    </source>
</evidence>
<dbReference type="PROSITE" id="PS00107">
    <property type="entry name" value="PROTEIN_KINASE_ATP"/>
    <property type="match status" value="1"/>
</dbReference>
<keyword evidence="6" id="KW-0808">Transferase</keyword>
<evidence type="ECO:0000256" key="18">
    <source>
        <dbReference type="SAM" id="Phobius"/>
    </source>
</evidence>
<evidence type="ECO:0000256" key="14">
    <source>
        <dbReference type="ARBA" id="ARBA00023136"/>
    </source>
</evidence>
<dbReference type="GO" id="GO:0005886">
    <property type="term" value="C:plasma membrane"/>
    <property type="evidence" value="ECO:0007669"/>
    <property type="project" value="UniProtKB-SubCell"/>
</dbReference>
<feature type="chain" id="PRO_5023914293" description="Protein kinase domain-containing protein" evidence="19">
    <location>
        <begin position="23"/>
        <end position="690"/>
    </location>
</feature>
<evidence type="ECO:0000256" key="16">
    <source>
        <dbReference type="ARBA" id="ARBA00023180"/>
    </source>
</evidence>
<keyword evidence="7 18" id="KW-0812">Transmembrane</keyword>
<evidence type="ECO:0000256" key="4">
    <source>
        <dbReference type="ARBA" id="ARBA00022475"/>
    </source>
</evidence>
<evidence type="ECO:0000256" key="10">
    <source>
        <dbReference type="ARBA" id="ARBA00022741"/>
    </source>
</evidence>
<dbReference type="Pfam" id="PF07714">
    <property type="entry name" value="PK_Tyr_Ser-Thr"/>
    <property type="match status" value="1"/>
</dbReference>
<dbReference type="PROSITE" id="PS51473">
    <property type="entry name" value="GNK2"/>
    <property type="match status" value="2"/>
</dbReference>
<dbReference type="GO" id="GO:0005524">
    <property type="term" value="F:ATP binding"/>
    <property type="evidence" value="ECO:0007669"/>
    <property type="project" value="UniProtKB-UniRule"/>
</dbReference>
<keyword evidence="16" id="KW-0325">Glycoprotein</keyword>
<evidence type="ECO:0000256" key="12">
    <source>
        <dbReference type="ARBA" id="ARBA00022840"/>
    </source>
</evidence>
<keyword evidence="12 17" id="KW-0067">ATP-binding</keyword>
<dbReference type="InterPro" id="IPR038408">
    <property type="entry name" value="GNK2_sf"/>
</dbReference>
<feature type="signal peptide" evidence="19">
    <location>
        <begin position="1"/>
        <end position="22"/>
    </location>
</feature>
<dbReference type="CDD" id="cd23509">
    <property type="entry name" value="Gnk2-like"/>
    <property type="match status" value="2"/>
</dbReference>
<feature type="domain" description="Gnk2-homologous" evidence="21">
    <location>
        <begin position="139"/>
        <end position="255"/>
    </location>
</feature>
<evidence type="ECO:0000256" key="11">
    <source>
        <dbReference type="ARBA" id="ARBA00022777"/>
    </source>
</evidence>
<sequence>MASRFLLLVVVIFTLLCRTAVGQSDSLLRPLLSNCSTTGNYTDGSLYQRNLADLLARMPAAAGDNGWFYTGVAGKGRHKVFGLIMCYADSNAMQCAYCLASAPAGITKICPGNRDVSASYNACLLRYSDKPFFSMADTSEPFTTHSLAIDRTDESAALDDGRWGLMNQLAKTAADSPLLLANGSAPYGGGTAPAGGMMHGQVQCTRDLTAAQCTSCLTRYIDSDRLWDWGQYRNNAVGLTIKGYSCFLRFNIGESGAFELTLPPLPPRVAAVPPPPPPPSPSVSTGLKIGLSAAGSATLFIVLGLAVGLLLRRRRRRSVRLQTTAAAAERKLEEGSDFFNGEPEMEDEFEKSMGPKRFSYGELAIATDNFSDEHKLGEGGFGSVYRGFLKEMNNLAVAIKRVSKGSKQGRKEYAAEVRIISRLRHRNLVQLIGWCHGGGELLLIYELMPNGSLDAHLHHSSHNDGAPPLLPWPVRHEIVLGAASAILYLHQEWEQCVVHRDIKPSNVMLDASFNAKLGDFGLARLVDHGRGSHTTDLAGTTGYMDPECTSTGSFSTTSDVYSFGVLLLEVATGRRPVVVLQDGTAVHLAQRVWELYERGMVLHAADPRLNGAFDAREMECMLVVGLWCAHHDRGLRPSIRQAVSVLRFEASLPSLPERTPSVSLLSSVPSFIGSELKFIKFDFDQTHNAQ</sequence>
<dbReference type="Proteomes" id="UP000324897">
    <property type="component" value="Chromosome 6"/>
</dbReference>
<dbReference type="Pfam" id="PF01657">
    <property type="entry name" value="Stress-antifung"/>
    <property type="match status" value="1"/>
</dbReference>
<dbReference type="Gene3D" id="1.10.510.10">
    <property type="entry name" value="Transferase(Phosphotransferase) domain 1"/>
    <property type="match status" value="1"/>
</dbReference>
<dbReference type="OrthoDB" id="669224at2759"/>
<feature type="domain" description="Gnk2-homologous" evidence="21">
    <location>
        <begin position="29"/>
        <end position="132"/>
    </location>
</feature>
<dbReference type="CDD" id="cd14066">
    <property type="entry name" value="STKc_IRAK"/>
    <property type="match status" value="1"/>
</dbReference>
<dbReference type="Gene3D" id="3.30.430.20">
    <property type="entry name" value="Gnk2 domain, C-X8-C-X2-C motif"/>
    <property type="match status" value="2"/>
</dbReference>
<feature type="binding site" evidence="17">
    <location>
        <position position="400"/>
    </location>
    <ligand>
        <name>ATP</name>
        <dbReference type="ChEBI" id="CHEBI:30616"/>
    </ligand>
</feature>
<dbReference type="Gene3D" id="3.30.200.20">
    <property type="entry name" value="Phosphorylase Kinase, domain 1"/>
    <property type="match status" value="1"/>
</dbReference>
<dbReference type="InterPro" id="IPR011009">
    <property type="entry name" value="Kinase-like_dom_sf"/>
</dbReference>
<keyword evidence="4" id="KW-1003">Cell membrane</keyword>
<evidence type="ECO:0000259" key="21">
    <source>
        <dbReference type="PROSITE" id="PS51473"/>
    </source>
</evidence>
<dbReference type="SMART" id="SM00220">
    <property type="entry name" value="S_TKc"/>
    <property type="match status" value="1"/>
</dbReference>
<evidence type="ECO:0000256" key="5">
    <source>
        <dbReference type="ARBA" id="ARBA00022527"/>
    </source>
</evidence>
<evidence type="ECO:0000256" key="6">
    <source>
        <dbReference type="ARBA" id="ARBA00022679"/>
    </source>
</evidence>
<dbReference type="InterPro" id="IPR001245">
    <property type="entry name" value="Ser-Thr/Tyr_kinase_cat_dom"/>
</dbReference>
<comment type="similarity">
    <text evidence="2">In the N-terminal section; belongs to the leguminous lectin family.</text>
</comment>
<evidence type="ECO:0000256" key="2">
    <source>
        <dbReference type="ARBA" id="ARBA00008536"/>
    </source>
</evidence>
<gene>
    <name evidence="22" type="ORF">EJB05_00507</name>
</gene>
<evidence type="ECO:0000313" key="23">
    <source>
        <dbReference type="Proteomes" id="UP000324897"/>
    </source>
</evidence>
<feature type="transmembrane region" description="Helical" evidence="18">
    <location>
        <begin position="289"/>
        <end position="311"/>
    </location>
</feature>
<keyword evidence="14 18" id="KW-0472">Membrane</keyword>
<dbReference type="EMBL" id="RWGY01000002">
    <property type="protein sequence ID" value="TVU49209.1"/>
    <property type="molecule type" value="Genomic_DNA"/>
</dbReference>
<dbReference type="GO" id="GO:0004672">
    <property type="term" value="F:protein kinase activity"/>
    <property type="evidence" value="ECO:0007669"/>
    <property type="project" value="InterPro"/>
</dbReference>
<dbReference type="AlphaFoldDB" id="A0A5J9WLY6"/>
<keyword evidence="23" id="KW-1185">Reference proteome</keyword>
<comment type="similarity">
    <text evidence="3">In the C-terminal section; belongs to the protein kinase superfamily. Ser/Thr protein kinase family.</text>
</comment>
<dbReference type="PROSITE" id="PS00108">
    <property type="entry name" value="PROTEIN_KINASE_ST"/>
    <property type="match status" value="1"/>
</dbReference>
<dbReference type="FunFam" id="1.10.510.10:FF:000240">
    <property type="entry name" value="Lectin-domain containing receptor kinase A4.3"/>
    <property type="match status" value="1"/>
</dbReference>
<feature type="domain" description="Protein kinase" evidence="20">
    <location>
        <begin position="370"/>
        <end position="655"/>
    </location>
</feature>
<reference evidence="22 23" key="1">
    <citation type="journal article" date="2019" name="Sci. Rep.">
        <title>A high-quality genome of Eragrostis curvula grass provides insights into Poaceae evolution and supports new strategies to enhance forage quality.</title>
        <authorList>
            <person name="Carballo J."/>
            <person name="Santos B.A.C.M."/>
            <person name="Zappacosta D."/>
            <person name="Garbus I."/>
            <person name="Selva J.P."/>
            <person name="Gallo C.A."/>
            <person name="Diaz A."/>
            <person name="Albertini E."/>
            <person name="Caccamo M."/>
            <person name="Echenique V."/>
        </authorList>
    </citation>
    <scope>NUCLEOTIDE SEQUENCE [LARGE SCALE GENOMIC DNA]</scope>
    <source>
        <strain evidence="23">cv. Victoria</strain>
        <tissue evidence="22">Leaf</tissue>
    </source>
</reference>
<keyword evidence="13 18" id="KW-1133">Transmembrane helix</keyword>
<keyword evidence="9" id="KW-0677">Repeat</keyword>
<feature type="non-terminal residue" evidence="22">
    <location>
        <position position="1"/>
    </location>
</feature>
<comment type="subcellular location">
    <subcellularLocation>
        <location evidence="1">Cell membrane</location>
        <topology evidence="1">Single-pass type I membrane protein</topology>
    </subcellularLocation>
</comment>
<keyword evidence="8 19" id="KW-0732">Signal</keyword>
<evidence type="ECO:0000256" key="15">
    <source>
        <dbReference type="ARBA" id="ARBA00023170"/>
    </source>
</evidence>
<dbReference type="InterPro" id="IPR050528">
    <property type="entry name" value="L-type_Lectin-RKs"/>
</dbReference>
<dbReference type="InterPro" id="IPR000719">
    <property type="entry name" value="Prot_kinase_dom"/>
</dbReference>
<protein>
    <recommendedName>
        <fullName evidence="24">Protein kinase domain-containing protein</fullName>
    </recommendedName>
</protein>
<dbReference type="PROSITE" id="PS50011">
    <property type="entry name" value="PROTEIN_KINASE_DOM"/>
    <property type="match status" value="1"/>
</dbReference>
<evidence type="ECO:0000256" key="17">
    <source>
        <dbReference type="PROSITE-ProRule" id="PRU10141"/>
    </source>
</evidence>
<evidence type="ECO:0000256" key="19">
    <source>
        <dbReference type="SAM" id="SignalP"/>
    </source>
</evidence>
<keyword evidence="5" id="KW-0723">Serine/threonine-protein kinase</keyword>
<evidence type="ECO:0000256" key="1">
    <source>
        <dbReference type="ARBA" id="ARBA00004251"/>
    </source>
</evidence>
<evidence type="ECO:0000256" key="7">
    <source>
        <dbReference type="ARBA" id="ARBA00022692"/>
    </source>
</evidence>
<evidence type="ECO:0000256" key="3">
    <source>
        <dbReference type="ARBA" id="ARBA00010217"/>
    </source>
</evidence>